<keyword evidence="5 7" id="KW-1133">Transmembrane helix</keyword>
<proteinExistence type="inferred from homology"/>
<feature type="transmembrane region" description="Helical" evidence="7">
    <location>
        <begin position="271"/>
        <end position="290"/>
    </location>
</feature>
<dbReference type="PROSITE" id="PS50928">
    <property type="entry name" value="ABC_TM1"/>
    <property type="match status" value="1"/>
</dbReference>
<evidence type="ECO:0000313" key="10">
    <source>
        <dbReference type="Proteomes" id="UP001595823"/>
    </source>
</evidence>
<evidence type="ECO:0000256" key="3">
    <source>
        <dbReference type="ARBA" id="ARBA00022475"/>
    </source>
</evidence>
<organism evidence="9 10">
    <name type="scientific">Salininema proteolyticum</name>
    <dbReference type="NCBI Taxonomy" id="1607685"/>
    <lineage>
        <taxon>Bacteria</taxon>
        <taxon>Bacillati</taxon>
        <taxon>Actinomycetota</taxon>
        <taxon>Actinomycetes</taxon>
        <taxon>Glycomycetales</taxon>
        <taxon>Glycomycetaceae</taxon>
        <taxon>Salininema</taxon>
    </lineage>
</organism>
<comment type="similarity">
    <text evidence="7">Belongs to the binding-protein-dependent transport system permease family.</text>
</comment>
<dbReference type="Proteomes" id="UP001595823">
    <property type="component" value="Unassembled WGS sequence"/>
</dbReference>
<evidence type="ECO:0000256" key="6">
    <source>
        <dbReference type="ARBA" id="ARBA00023136"/>
    </source>
</evidence>
<keyword evidence="10" id="KW-1185">Reference proteome</keyword>
<keyword evidence="4 7" id="KW-0812">Transmembrane</keyword>
<reference evidence="10" key="1">
    <citation type="journal article" date="2019" name="Int. J. Syst. Evol. Microbiol.">
        <title>The Global Catalogue of Microorganisms (GCM) 10K type strain sequencing project: providing services to taxonomists for standard genome sequencing and annotation.</title>
        <authorList>
            <consortium name="The Broad Institute Genomics Platform"/>
            <consortium name="The Broad Institute Genome Sequencing Center for Infectious Disease"/>
            <person name="Wu L."/>
            <person name="Ma J."/>
        </authorList>
    </citation>
    <scope>NUCLEOTIDE SEQUENCE [LARGE SCALE GENOMIC DNA]</scope>
    <source>
        <strain evidence="10">IBRC-M 10908</strain>
    </source>
</reference>
<dbReference type="CDD" id="cd06261">
    <property type="entry name" value="TM_PBP2"/>
    <property type="match status" value="1"/>
</dbReference>
<feature type="domain" description="ABC transmembrane type-1" evidence="8">
    <location>
        <begin position="101"/>
        <end position="291"/>
    </location>
</feature>
<dbReference type="InterPro" id="IPR000515">
    <property type="entry name" value="MetI-like"/>
</dbReference>
<evidence type="ECO:0000256" key="7">
    <source>
        <dbReference type="RuleBase" id="RU363032"/>
    </source>
</evidence>
<feature type="transmembrane region" description="Helical" evidence="7">
    <location>
        <begin position="166"/>
        <end position="184"/>
    </location>
</feature>
<dbReference type="Pfam" id="PF00528">
    <property type="entry name" value="BPD_transp_1"/>
    <property type="match status" value="1"/>
</dbReference>
<feature type="transmembrane region" description="Helical" evidence="7">
    <location>
        <begin position="107"/>
        <end position="129"/>
    </location>
</feature>
<comment type="caution">
    <text evidence="9">The sequence shown here is derived from an EMBL/GenBank/DDBJ whole genome shotgun (WGS) entry which is preliminary data.</text>
</comment>
<comment type="subcellular location">
    <subcellularLocation>
        <location evidence="1 7">Cell membrane</location>
        <topology evidence="1 7">Multi-pass membrane protein</topology>
    </subcellularLocation>
</comment>
<evidence type="ECO:0000256" key="2">
    <source>
        <dbReference type="ARBA" id="ARBA00022448"/>
    </source>
</evidence>
<evidence type="ECO:0000256" key="4">
    <source>
        <dbReference type="ARBA" id="ARBA00022692"/>
    </source>
</evidence>
<dbReference type="PANTHER" id="PTHR43386:SF1">
    <property type="entry name" value="D,D-DIPEPTIDE TRANSPORT SYSTEM PERMEASE PROTEIN DDPC-RELATED"/>
    <property type="match status" value="1"/>
</dbReference>
<dbReference type="InterPro" id="IPR050366">
    <property type="entry name" value="BP-dependent_transpt_permease"/>
</dbReference>
<accession>A0ABV8TV99</accession>
<dbReference type="RefSeq" id="WP_380618586.1">
    <property type="nucleotide sequence ID" value="NZ_JBHSDK010000008.1"/>
</dbReference>
<dbReference type="InterPro" id="IPR025966">
    <property type="entry name" value="OppC_N"/>
</dbReference>
<keyword evidence="2 7" id="KW-0813">Transport</keyword>
<evidence type="ECO:0000259" key="8">
    <source>
        <dbReference type="PROSITE" id="PS50928"/>
    </source>
</evidence>
<feature type="transmembrane region" description="Helical" evidence="7">
    <location>
        <begin position="41"/>
        <end position="63"/>
    </location>
</feature>
<keyword evidence="3" id="KW-1003">Cell membrane</keyword>
<dbReference type="PANTHER" id="PTHR43386">
    <property type="entry name" value="OLIGOPEPTIDE TRANSPORT SYSTEM PERMEASE PROTEIN APPC"/>
    <property type="match status" value="1"/>
</dbReference>
<dbReference type="InterPro" id="IPR035906">
    <property type="entry name" value="MetI-like_sf"/>
</dbReference>
<dbReference type="Pfam" id="PF12911">
    <property type="entry name" value="OppC_N"/>
    <property type="match status" value="1"/>
</dbReference>
<name>A0ABV8TV99_9ACTN</name>
<protein>
    <submittedName>
        <fullName evidence="9">ABC transporter permease</fullName>
    </submittedName>
</protein>
<dbReference type="Gene3D" id="1.10.3720.10">
    <property type="entry name" value="MetI-like"/>
    <property type="match status" value="1"/>
</dbReference>
<dbReference type="EMBL" id="JBHSDK010000008">
    <property type="protein sequence ID" value="MFC4334665.1"/>
    <property type="molecule type" value="Genomic_DNA"/>
</dbReference>
<evidence type="ECO:0000313" key="9">
    <source>
        <dbReference type="EMBL" id="MFC4334665.1"/>
    </source>
</evidence>
<dbReference type="SUPFAM" id="SSF161098">
    <property type="entry name" value="MetI-like"/>
    <property type="match status" value="1"/>
</dbReference>
<evidence type="ECO:0000256" key="5">
    <source>
        <dbReference type="ARBA" id="ARBA00022989"/>
    </source>
</evidence>
<evidence type="ECO:0000256" key="1">
    <source>
        <dbReference type="ARBA" id="ARBA00004651"/>
    </source>
</evidence>
<keyword evidence="6 7" id="KW-0472">Membrane</keyword>
<feature type="transmembrane region" description="Helical" evidence="7">
    <location>
        <begin position="141"/>
        <end position="160"/>
    </location>
</feature>
<sequence length="307" mass="33536">MSDTKVSSRPQAAYESEQLFSEEVSLTRLVARRFFRHRMAVISLFILGLFVVFAFVGPFFYWWEPGLKPAEIPNAGPPSPEHPMGTIRGAADQMAMIMQGIQTSLKIAVVVAVCDVIFGSLWGAVSGYLGGVVDALMMRVVDVLLIIPFLIIAATVVTAFGVPRWYHIAFTIGVLGWVGTARLVRAEVLSLKQREFIEASQAMGSSTLRIVVKHLLPNVTGIILVSATLAIVVAILTEAALSFLGLGLNLPEVSLGMLVESGVDDMDKKPWLFFIPGLTLVVLLMTFNFIGDGLRDAFDPRQTIQRK</sequence>
<gene>
    <name evidence="9" type="ORF">ACFPET_05585</name>
</gene>
<feature type="transmembrane region" description="Helical" evidence="7">
    <location>
        <begin position="215"/>
        <end position="235"/>
    </location>
</feature>